<dbReference type="AlphaFoldDB" id="A0A2K3NU63"/>
<dbReference type="EMBL" id="ASHM01002859">
    <property type="protein sequence ID" value="PNY08988.1"/>
    <property type="molecule type" value="Genomic_DNA"/>
</dbReference>
<accession>A0A2K3NU63</accession>
<evidence type="ECO:0000313" key="2">
    <source>
        <dbReference type="EMBL" id="PNY06577.1"/>
    </source>
</evidence>
<comment type="caution">
    <text evidence="2">The sequence shown here is derived from an EMBL/GenBank/DDBJ whole genome shotgun (WGS) entry which is preliminary data.</text>
</comment>
<dbReference type="EMBL" id="ASHM01002578">
    <property type="protein sequence ID" value="PNY08545.1"/>
    <property type="molecule type" value="Genomic_DNA"/>
</dbReference>
<reference evidence="2 5" key="1">
    <citation type="journal article" date="2014" name="Am. J. Bot.">
        <title>Genome assembly and annotation for red clover (Trifolium pratense; Fabaceae).</title>
        <authorList>
            <person name="Istvanek J."/>
            <person name="Jaros M."/>
            <person name="Krenek A."/>
            <person name="Repkova J."/>
        </authorList>
    </citation>
    <scope>NUCLEOTIDE SEQUENCE [LARGE SCALE GENOMIC DNA]</scope>
    <source>
        <strain evidence="5">cv. Tatra</strain>
        <tissue evidence="2">Young leaves</tissue>
    </source>
</reference>
<feature type="compositionally biased region" description="Basic and acidic residues" evidence="1">
    <location>
        <begin position="8"/>
        <end position="26"/>
    </location>
</feature>
<dbReference type="InterPro" id="IPR021109">
    <property type="entry name" value="Peptidase_aspartic_dom_sf"/>
</dbReference>
<reference evidence="2 5" key="2">
    <citation type="journal article" date="2017" name="Front. Plant Sci.">
        <title>Gene Classification and Mining of Molecular Markers Useful in Red Clover (Trifolium pratense) Breeding.</title>
        <authorList>
            <person name="Istvanek J."/>
            <person name="Dluhosova J."/>
            <person name="Dluhos P."/>
            <person name="Patkova L."/>
            <person name="Nedelnik J."/>
            <person name="Repkova J."/>
        </authorList>
    </citation>
    <scope>NUCLEOTIDE SEQUENCE [LARGE SCALE GENOMIC DNA]</scope>
    <source>
        <strain evidence="5">cv. Tatra</strain>
        <tissue evidence="2">Young leaves</tissue>
    </source>
</reference>
<evidence type="ECO:0000313" key="5">
    <source>
        <dbReference type="Proteomes" id="UP000236291"/>
    </source>
</evidence>
<proteinExistence type="predicted"/>
<dbReference type="Proteomes" id="UP000236291">
    <property type="component" value="Unassembled WGS sequence"/>
</dbReference>
<evidence type="ECO:0000313" key="3">
    <source>
        <dbReference type="EMBL" id="PNY08545.1"/>
    </source>
</evidence>
<evidence type="ECO:0000256" key="1">
    <source>
        <dbReference type="SAM" id="MobiDB-lite"/>
    </source>
</evidence>
<dbReference type="Gene3D" id="2.40.70.10">
    <property type="entry name" value="Acid Proteases"/>
    <property type="match status" value="1"/>
</dbReference>
<organism evidence="2 5">
    <name type="scientific">Trifolium pratense</name>
    <name type="common">Red clover</name>
    <dbReference type="NCBI Taxonomy" id="57577"/>
    <lineage>
        <taxon>Eukaryota</taxon>
        <taxon>Viridiplantae</taxon>
        <taxon>Streptophyta</taxon>
        <taxon>Embryophyta</taxon>
        <taxon>Tracheophyta</taxon>
        <taxon>Spermatophyta</taxon>
        <taxon>Magnoliopsida</taxon>
        <taxon>eudicotyledons</taxon>
        <taxon>Gunneridae</taxon>
        <taxon>Pentapetalae</taxon>
        <taxon>rosids</taxon>
        <taxon>fabids</taxon>
        <taxon>Fabales</taxon>
        <taxon>Fabaceae</taxon>
        <taxon>Papilionoideae</taxon>
        <taxon>50 kb inversion clade</taxon>
        <taxon>NPAAA clade</taxon>
        <taxon>Hologalegina</taxon>
        <taxon>IRL clade</taxon>
        <taxon>Trifolieae</taxon>
        <taxon>Trifolium</taxon>
    </lineage>
</organism>
<feature type="region of interest" description="Disordered" evidence="1">
    <location>
        <begin position="1"/>
        <end position="35"/>
    </location>
</feature>
<name>A0A2K3NU63_TRIPR</name>
<protein>
    <submittedName>
        <fullName evidence="2">Basic 7S globulin</fullName>
    </submittedName>
</protein>
<dbReference type="EMBL" id="ASHM01001381">
    <property type="protein sequence ID" value="PNY06577.1"/>
    <property type="molecule type" value="Genomic_DNA"/>
</dbReference>
<evidence type="ECO:0000313" key="4">
    <source>
        <dbReference type="EMBL" id="PNY08988.1"/>
    </source>
</evidence>
<gene>
    <name evidence="2" type="ORF">L195_g003049</name>
    <name evidence="3" type="ORF">L195_g005072</name>
    <name evidence="4" type="ORF">L195_g005530</name>
</gene>
<sequence>MTMTVNTKPREIEKDKDDSNKQEQMKVKQYPPNISTPKVAPITSVGHTGCVCRISKENLMVKAQHGDTYLDLLDGRLLPRSAAAIGAQHSRAIQQLEDNLVQFYLATSSLGSSSSLIVHRTKWC</sequence>